<comment type="caution">
    <text evidence="1">The sequence shown here is derived from an EMBL/GenBank/DDBJ whole genome shotgun (WGS) entry which is preliminary data.</text>
</comment>
<gene>
    <name evidence="1" type="ORF">F5147DRAFT_589403</name>
</gene>
<feature type="non-terminal residue" evidence="1">
    <location>
        <position position="1"/>
    </location>
</feature>
<dbReference type="EMBL" id="JABBWM010000209">
    <property type="protein sequence ID" value="KAG2084648.1"/>
    <property type="molecule type" value="Genomic_DNA"/>
</dbReference>
<protein>
    <submittedName>
        <fullName evidence="1">Uncharacterized protein</fullName>
    </submittedName>
</protein>
<sequence length="100" mass="11467">PPHQTHKWDEVIEYAFLADFDLLHDAQEDVSEHPWATPAARQAMDLHFKMCCAKEVILCINVETQHLATYIQDEDHYLCACEAQMLPLEPALTYQIGLDA</sequence>
<dbReference type="GeneID" id="64694400"/>
<dbReference type="RefSeq" id="XP_041284539.1">
    <property type="nucleotide sequence ID" value="XM_041432141.1"/>
</dbReference>
<reference evidence="1" key="1">
    <citation type="journal article" date="2020" name="New Phytol.">
        <title>Comparative genomics reveals dynamic genome evolution in host specialist ectomycorrhizal fungi.</title>
        <authorList>
            <person name="Lofgren L.A."/>
            <person name="Nguyen N.H."/>
            <person name="Vilgalys R."/>
            <person name="Ruytinx J."/>
            <person name="Liao H.L."/>
            <person name="Branco S."/>
            <person name="Kuo A."/>
            <person name="LaButti K."/>
            <person name="Lipzen A."/>
            <person name="Andreopoulos W."/>
            <person name="Pangilinan J."/>
            <person name="Riley R."/>
            <person name="Hundley H."/>
            <person name="Na H."/>
            <person name="Barry K."/>
            <person name="Grigoriev I.V."/>
            <person name="Stajich J.E."/>
            <person name="Kennedy P.G."/>
        </authorList>
    </citation>
    <scope>NUCLEOTIDE SEQUENCE</scope>
    <source>
        <strain evidence="1">FC423</strain>
    </source>
</reference>
<keyword evidence="2" id="KW-1185">Reference proteome</keyword>
<accession>A0A9P7ES52</accession>
<dbReference type="Proteomes" id="UP000823399">
    <property type="component" value="Unassembled WGS sequence"/>
</dbReference>
<dbReference type="OrthoDB" id="2676448at2759"/>
<organism evidence="1 2">
    <name type="scientific">Suillus discolor</name>
    <dbReference type="NCBI Taxonomy" id="1912936"/>
    <lineage>
        <taxon>Eukaryota</taxon>
        <taxon>Fungi</taxon>
        <taxon>Dikarya</taxon>
        <taxon>Basidiomycota</taxon>
        <taxon>Agaricomycotina</taxon>
        <taxon>Agaricomycetes</taxon>
        <taxon>Agaricomycetidae</taxon>
        <taxon>Boletales</taxon>
        <taxon>Suillineae</taxon>
        <taxon>Suillaceae</taxon>
        <taxon>Suillus</taxon>
    </lineage>
</organism>
<evidence type="ECO:0000313" key="1">
    <source>
        <dbReference type="EMBL" id="KAG2084648.1"/>
    </source>
</evidence>
<name>A0A9P7ES52_9AGAM</name>
<evidence type="ECO:0000313" key="2">
    <source>
        <dbReference type="Proteomes" id="UP000823399"/>
    </source>
</evidence>
<dbReference type="AlphaFoldDB" id="A0A9P7ES52"/>
<proteinExistence type="predicted"/>